<organism evidence="1 2">
    <name type="scientific">Eutypa lata (strain UCR-EL1)</name>
    <name type="common">Grapevine dieback disease fungus</name>
    <name type="synonym">Eutypa armeniacae</name>
    <dbReference type="NCBI Taxonomy" id="1287681"/>
    <lineage>
        <taxon>Eukaryota</taxon>
        <taxon>Fungi</taxon>
        <taxon>Dikarya</taxon>
        <taxon>Ascomycota</taxon>
        <taxon>Pezizomycotina</taxon>
        <taxon>Sordariomycetes</taxon>
        <taxon>Xylariomycetidae</taxon>
        <taxon>Xylariales</taxon>
        <taxon>Diatrypaceae</taxon>
        <taxon>Eutypa</taxon>
    </lineage>
</organism>
<protein>
    <submittedName>
        <fullName evidence="1">Putative f-box domain-containing protein</fullName>
    </submittedName>
</protein>
<evidence type="ECO:0000313" key="1">
    <source>
        <dbReference type="EMBL" id="EMR66259.1"/>
    </source>
</evidence>
<accession>M7SIV1</accession>
<gene>
    <name evidence="1" type="ORF">UCREL1_6753</name>
</gene>
<dbReference type="STRING" id="1287681.M7SIV1"/>
<dbReference type="OrthoDB" id="2687876at2759"/>
<evidence type="ECO:0000313" key="2">
    <source>
        <dbReference type="Proteomes" id="UP000012174"/>
    </source>
</evidence>
<dbReference type="EMBL" id="KB706688">
    <property type="protein sequence ID" value="EMR66259.1"/>
    <property type="molecule type" value="Genomic_DNA"/>
</dbReference>
<reference evidence="2" key="1">
    <citation type="journal article" date="2013" name="Genome Announc.">
        <title>Draft genome sequence of the grapevine dieback fungus Eutypa lata UCR-EL1.</title>
        <authorList>
            <person name="Blanco-Ulate B."/>
            <person name="Rolshausen P.E."/>
            <person name="Cantu D."/>
        </authorList>
    </citation>
    <scope>NUCLEOTIDE SEQUENCE [LARGE SCALE GENOMIC DNA]</scope>
    <source>
        <strain evidence="2">UCR-EL1</strain>
    </source>
</reference>
<dbReference type="AlphaFoldDB" id="M7SIV1"/>
<dbReference type="Proteomes" id="UP000012174">
    <property type="component" value="Unassembled WGS sequence"/>
</dbReference>
<dbReference type="HOGENOM" id="CLU_2413265_0_0_1"/>
<proteinExistence type="predicted"/>
<dbReference type="KEGG" id="ela:UCREL1_6753"/>
<sequence>MHSIPGTYGIRLEVSRRRVYRLVGVKQAKQLAIEVHGSVGNLAKLMPRTGTEDMPSRKFWILTRFHEAPLEPPGCDLSRSAGDVELHGRRLW</sequence>
<keyword evidence="2" id="KW-1185">Reference proteome</keyword>
<name>M7SIV1_EUTLA</name>